<evidence type="ECO:0000313" key="2">
    <source>
        <dbReference type="EMBL" id="MVN77650.1"/>
    </source>
</evidence>
<keyword evidence="3" id="KW-1185">Reference proteome</keyword>
<reference evidence="2 3" key="1">
    <citation type="submission" date="2019-12" db="EMBL/GenBank/DDBJ databases">
        <title>Hymenobacter sp. HMF4947 Genome sequencing and assembly.</title>
        <authorList>
            <person name="Kang H."/>
            <person name="Cha I."/>
            <person name="Kim H."/>
            <person name="Joh K."/>
        </authorList>
    </citation>
    <scope>NUCLEOTIDE SEQUENCE [LARGE SCALE GENOMIC DNA]</scope>
    <source>
        <strain evidence="2 3">HMF4947</strain>
    </source>
</reference>
<evidence type="ECO:0000256" key="1">
    <source>
        <dbReference type="SAM" id="MobiDB-lite"/>
    </source>
</evidence>
<dbReference type="Proteomes" id="UP000441336">
    <property type="component" value="Unassembled WGS sequence"/>
</dbReference>
<name>A0A7K1TGW5_9BACT</name>
<protein>
    <submittedName>
        <fullName evidence="2">Uncharacterized protein</fullName>
    </submittedName>
</protein>
<feature type="region of interest" description="Disordered" evidence="1">
    <location>
        <begin position="114"/>
        <end position="166"/>
    </location>
</feature>
<evidence type="ECO:0000313" key="3">
    <source>
        <dbReference type="Proteomes" id="UP000441336"/>
    </source>
</evidence>
<feature type="compositionally biased region" description="Basic residues" evidence="1">
    <location>
        <begin position="1"/>
        <end position="14"/>
    </location>
</feature>
<comment type="caution">
    <text evidence="2">The sequence shown here is derived from an EMBL/GenBank/DDBJ whole genome shotgun (WGS) entry which is preliminary data.</text>
</comment>
<feature type="compositionally biased region" description="Basic and acidic residues" evidence="1">
    <location>
        <begin position="145"/>
        <end position="166"/>
    </location>
</feature>
<dbReference type="AlphaFoldDB" id="A0A7K1TGW5"/>
<dbReference type="EMBL" id="WQKZ01000003">
    <property type="protein sequence ID" value="MVN77650.1"/>
    <property type="molecule type" value="Genomic_DNA"/>
</dbReference>
<proteinExistence type="predicted"/>
<sequence>MSVTRLKRKHRKNIARANNETRKIKNLLRTPVLKNVDLDELKSRFTTSAPVEAADEKKNSEPSVKAEGLLDKVAHAASAAAEKVKQVASDAAEAVTHTSAFEAVQEAAHNLVEGAKHVISSDSPEENQATKANQTGSEGFDAAEAETKPVNEDGQEGEHPKPEIAL</sequence>
<organism evidence="2 3">
    <name type="scientific">Hymenobacter ginkgonis</name>
    <dbReference type="NCBI Taxonomy" id="2682976"/>
    <lineage>
        <taxon>Bacteria</taxon>
        <taxon>Pseudomonadati</taxon>
        <taxon>Bacteroidota</taxon>
        <taxon>Cytophagia</taxon>
        <taxon>Cytophagales</taxon>
        <taxon>Hymenobacteraceae</taxon>
        <taxon>Hymenobacter</taxon>
    </lineage>
</organism>
<feature type="region of interest" description="Disordered" evidence="1">
    <location>
        <begin position="1"/>
        <end position="20"/>
    </location>
</feature>
<dbReference type="RefSeq" id="WP_157566862.1">
    <property type="nucleotide sequence ID" value="NZ_WQKZ01000003.1"/>
</dbReference>
<feature type="compositionally biased region" description="Polar residues" evidence="1">
    <location>
        <begin position="120"/>
        <end position="137"/>
    </location>
</feature>
<gene>
    <name evidence="2" type="ORF">GO988_15060</name>
</gene>
<accession>A0A7K1TGW5</accession>